<dbReference type="Pfam" id="PF11948">
    <property type="entry name" value="DUF3465"/>
    <property type="match status" value="1"/>
</dbReference>
<reference evidence="1 2" key="1">
    <citation type="submission" date="2020-09" db="EMBL/GenBank/DDBJ databases">
        <title>Complete, closed and curated genome sequences of Photobacterium damselae subsp. piscicida isolates from Australia indicate localised evolution and additional plasmid-borne pathogenicity mechanisms.</title>
        <authorList>
            <person name="Baseggio L."/>
            <person name="Silayeva O."/>
            <person name="Buller N."/>
            <person name="Landos M."/>
            <person name="Engelstaedter J."/>
            <person name="Barnes A.C."/>
        </authorList>
    </citation>
    <scope>NUCLEOTIDE SEQUENCE [LARGE SCALE GENOMIC DNA]</scope>
    <source>
        <strain evidence="1 2">AS-16-0540-1</strain>
        <plasmid evidence="1 2">unnamed1</plasmid>
    </source>
</reference>
<organism evidence="1 2">
    <name type="scientific">Photobacterium damsela subsp. piscicida</name>
    <name type="common">Pasteurella piscicida</name>
    <dbReference type="NCBI Taxonomy" id="38294"/>
    <lineage>
        <taxon>Bacteria</taxon>
        <taxon>Pseudomonadati</taxon>
        <taxon>Pseudomonadota</taxon>
        <taxon>Gammaproteobacteria</taxon>
        <taxon>Vibrionales</taxon>
        <taxon>Vibrionaceae</taxon>
        <taxon>Photobacterium</taxon>
    </lineage>
</organism>
<dbReference type="InterPro" id="IPR021856">
    <property type="entry name" value="DUF3465"/>
</dbReference>
<protein>
    <submittedName>
        <fullName evidence="1">DUF3465 domain-containing protein</fullName>
    </submittedName>
</protein>
<dbReference type="RefSeq" id="WP_086959502.1">
    <property type="nucleotide sequence ID" value="NZ_BDMQ01000003.1"/>
</dbReference>
<evidence type="ECO:0000313" key="1">
    <source>
        <dbReference type="EMBL" id="QOD58912.1"/>
    </source>
</evidence>
<name>A0A1V1VH88_PHODP</name>
<dbReference type="PROSITE" id="PS51257">
    <property type="entry name" value="PROKAR_LIPOPROTEIN"/>
    <property type="match status" value="1"/>
</dbReference>
<gene>
    <name evidence="1" type="ORF">IC627_22225</name>
</gene>
<geneLocation type="plasmid" evidence="1 2">
    <name>unnamed1</name>
</geneLocation>
<dbReference type="Proteomes" id="UP000516656">
    <property type="component" value="Plasmid unnamed1"/>
</dbReference>
<accession>A0A1V1VH88</accession>
<sequence>MNKRYPTIAFLALSSAILIGCGGGGGGGDSQPKPESKPPHTVIPSVVKIPDETLDHQGEMQILDSKFTRKSGYQVQSSGMFQYNVPDETIDGVTYQRIGVTLPSGHNIQISRNLDITPRLPELIPGDSIQFYGEFVWDHDGGTIYWTYKDPSKKHPDGWLKINGVKVQAG</sequence>
<dbReference type="AlphaFoldDB" id="A0A1V1VH88"/>
<proteinExistence type="predicted"/>
<evidence type="ECO:0000313" key="2">
    <source>
        <dbReference type="Proteomes" id="UP000516656"/>
    </source>
</evidence>
<keyword evidence="1" id="KW-0614">Plasmid</keyword>
<dbReference type="EMBL" id="CP061856">
    <property type="protein sequence ID" value="QOD58912.1"/>
    <property type="molecule type" value="Genomic_DNA"/>
</dbReference>